<dbReference type="InterPro" id="IPR019787">
    <property type="entry name" value="Znf_PHD-finger"/>
</dbReference>
<dbReference type="AlphaFoldDB" id="A0A9N9RG46"/>
<dbReference type="GO" id="GO:0005634">
    <property type="term" value="C:nucleus"/>
    <property type="evidence" value="ECO:0007669"/>
    <property type="project" value="TreeGrafter"/>
</dbReference>
<dbReference type="GO" id="GO:0003697">
    <property type="term" value="F:single-stranded DNA binding"/>
    <property type="evidence" value="ECO:0007669"/>
    <property type="project" value="TreeGrafter"/>
</dbReference>
<dbReference type="GO" id="GO:0000793">
    <property type="term" value="C:condensed chromosome"/>
    <property type="evidence" value="ECO:0007669"/>
    <property type="project" value="TreeGrafter"/>
</dbReference>
<evidence type="ECO:0000313" key="5">
    <source>
        <dbReference type="EMBL" id="CAG9796028.1"/>
    </source>
</evidence>
<keyword evidence="1" id="KW-0479">Metal-binding</keyword>
<gene>
    <name evidence="5" type="ORF">DIATSA_LOCUS13253</name>
</gene>
<dbReference type="GO" id="GO:0044774">
    <property type="term" value="P:mitotic DNA integrity checkpoint signaling"/>
    <property type="evidence" value="ECO:0007669"/>
    <property type="project" value="TreeGrafter"/>
</dbReference>
<dbReference type="OrthoDB" id="1678912at2759"/>
<dbReference type="Proteomes" id="UP001153714">
    <property type="component" value="Chromosome 8"/>
</dbReference>
<accession>A0A9N9RG46</accession>
<protein>
    <recommendedName>
        <fullName evidence="4">Zinc finger PHD-type domain-containing protein</fullName>
    </recommendedName>
</protein>
<dbReference type="GO" id="GO:0000014">
    <property type="term" value="F:single-stranded DNA endodeoxyribonuclease activity"/>
    <property type="evidence" value="ECO:0007669"/>
    <property type="project" value="TreeGrafter"/>
</dbReference>
<dbReference type="Pfam" id="PF00628">
    <property type="entry name" value="PHD"/>
    <property type="match status" value="1"/>
</dbReference>
<dbReference type="PANTHER" id="PTHR46060:SF2">
    <property type="entry name" value="HISTONE-LYSINE N-METHYLTRANSFERASE SETMAR"/>
    <property type="match status" value="1"/>
</dbReference>
<dbReference type="GO" id="GO:0042800">
    <property type="term" value="F:histone H3K4 methyltransferase activity"/>
    <property type="evidence" value="ECO:0007669"/>
    <property type="project" value="TreeGrafter"/>
</dbReference>
<keyword evidence="2" id="KW-0863">Zinc-finger</keyword>
<dbReference type="InterPro" id="IPR036388">
    <property type="entry name" value="WH-like_DNA-bd_sf"/>
</dbReference>
<organism evidence="5 6">
    <name type="scientific">Diatraea saccharalis</name>
    <name type="common">sugarcane borer</name>
    <dbReference type="NCBI Taxonomy" id="40085"/>
    <lineage>
        <taxon>Eukaryota</taxon>
        <taxon>Metazoa</taxon>
        <taxon>Ecdysozoa</taxon>
        <taxon>Arthropoda</taxon>
        <taxon>Hexapoda</taxon>
        <taxon>Insecta</taxon>
        <taxon>Pterygota</taxon>
        <taxon>Neoptera</taxon>
        <taxon>Endopterygota</taxon>
        <taxon>Lepidoptera</taxon>
        <taxon>Glossata</taxon>
        <taxon>Ditrysia</taxon>
        <taxon>Pyraloidea</taxon>
        <taxon>Crambidae</taxon>
        <taxon>Crambinae</taxon>
        <taxon>Diatraea</taxon>
    </lineage>
</organism>
<reference evidence="5" key="1">
    <citation type="submission" date="2021-12" db="EMBL/GenBank/DDBJ databases">
        <authorList>
            <person name="King R."/>
        </authorList>
    </citation>
    <scope>NUCLEOTIDE SEQUENCE</scope>
</reference>
<evidence type="ECO:0000256" key="1">
    <source>
        <dbReference type="ARBA" id="ARBA00022723"/>
    </source>
</evidence>
<reference evidence="5" key="2">
    <citation type="submission" date="2022-10" db="EMBL/GenBank/DDBJ databases">
        <authorList>
            <consortium name="ENA_rothamsted_submissions"/>
            <consortium name="culmorum"/>
            <person name="King R."/>
        </authorList>
    </citation>
    <scope>NUCLEOTIDE SEQUENCE</scope>
</reference>
<dbReference type="InterPro" id="IPR052709">
    <property type="entry name" value="Transposase-MT_Hybrid"/>
</dbReference>
<keyword evidence="3" id="KW-0862">Zinc</keyword>
<dbReference type="GO" id="GO:0031297">
    <property type="term" value="P:replication fork processing"/>
    <property type="evidence" value="ECO:0007669"/>
    <property type="project" value="TreeGrafter"/>
</dbReference>
<dbReference type="SMART" id="SM00249">
    <property type="entry name" value="PHD"/>
    <property type="match status" value="1"/>
</dbReference>
<feature type="domain" description="Zinc finger PHD-type" evidence="4">
    <location>
        <begin position="113"/>
        <end position="172"/>
    </location>
</feature>
<dbReference type="InterPro" id="IPR013083">
    <property type="entry name" value="Znf_RING/FYVE/PHD"/>
</dbReference>
<dbReference type="GO" id="GO:0003690">
    <property type="term" value="F:double-stranded DNA binding"/>
    <property type="evidence" value="ECO:0007669"/>
    <property type="project" value="TreeGrafter"/>
</dbReference>
<name>A0A9N9RG46_9NEOP</name>
<dbReference type="GO" id="GO:0000729">
    <property type="term" value="P:DNA double-strand break processing"/>
    <property type="evidence" value="ECO:0007669"/>
    <property type="project" value="TreeGrafter"/>
</dbReference>
<evidence type="ECO:0000256" key="2">
    <source>
        <dbReference type="ARBA" id="ARBA00022771"/>
    </source>
</evidence>
<dbReference type="GO" id="GO:0035861">
    <property type="term" value="C:site of double-strand break"/>
    <property type="evidence" value="ECO:0007669"/>
    <property type="project" value="TreeGrafter"/>
</dbReference>
<evidence type="ECO:0000256" key="3">
    <source>
        <dbReference type="ARBA" id="ARBA00022833"/>
    </source>
</evidence>
<evidence type="ECO:0000259" key="4">
    <source>
        <dbReference type="SMART" id="SM00249"/>
    </source>
</evidence>
<evidence type="ECO:0000313" key="6">
    <source>
        <dbReference type="Proteomes" id="UP001153714"/>
    </source>
</evidence>
<dbReference type="SUPFAM" id="SSF57903">
    <property type="entry name" value="FYVE/PHD zinc finger"/>
    <property type="match status" value="1"/>
</dbReference>
<proteinExistence type="predicted"/>
<sequence>MKGANGGHCACVGTRGHVATLPAYELPVAERGGMHGVEERATRKTAHTGDYSDKLREVVEQDPSQTTQQLAAWFNVTLPTILTHLRQINKMKKYEKSVLNDLTGLQKETRVESCVAFLNRYRNEGILDRIVTCKVDWVQCDGGCDQWFHMHCVGLKRDALQDDDDYVCGSCASKPSQPPPHR</sequence>
<dbReference type="GO" id="GO:0046975">
    <property type="term" value="F:histone H3K36 methyltransferase activity"/>
    <property type="evidence" value="ECO:0007669"/>
    <property type="project" value="TreeGrafter"/>
</dbReference>
<dbReference type="InterPro" id="IPR011011">
    <property type="entry name" value="Znf_FYVE_PHD"/>
</dbReference>
<dbReference type="InterPro" id="IPR001965">
    <property type="entry name" value="Znf_PHD"/>
</dbReference>
<dbReference type="GO" id="GO:0044547">
    <property type="term" value="F:DNA topoisomerase binding"/>
    <property type="evidence" value="ECO:0007669"/>
    <property type="project" value="TreeGrafter"/>
</dbReference>
<keyword evidence="6" id="KW-1185">Reference proteome</keyword>
<dbReference type="Gene3D" id="3.30.40.10">
    <property type="entry name" value="Zinc/RING finger domain, C3HC4 (zinc finger)"/>
    <property type="match status" value="1"/>
</dbReference>
<dbReference type="GO" id="GO:0008270">
    <property type="term" value="F:zinc ion binding"/>
    <property type="evidence" value="ECO:0007669"/>
    <property type="project" value="UniProtKB-KW"/>
</dbReference>
<dbReference type="Gene3D" id="1.10.10.10">
    <property type="entry name" value="Winged helix-like DNA-binding domain superfamily/Winged helix DNA-binding domain"/>
    <property type="match status" value="1"/>
</dbReference>
<dbReference type="GO" id="GO:0015074">
    <property type="term" value="P:DNA integration"/>
    <property type="evidence" value="ECO:0007669"/>
    <property type="project" value="TreeGrafter"/>
</dbReference>
<dbReference type="PANTHER" id="PTHR46060">
    <property type="entry name" value="MARINER MOS1 TRANSPOSASE-LIKE PROTEIN"/>
    <property type="match status" value="1"/>
</dbReference>
<dbReference type="GO" id="GO:0006303">
    <property type="term" value="P:double-strand break repair via nonhomologous end joining"/>
    <property type="evidence" value="ECO:0007669"/>
    <property type="project" value="TreeGrafter"/>
</dbReference>
<dbReference type="EMBL" id="OU893339">
    <property type="protein sequence ID" value="CAG9796028.1"/>
    <property type="molecule type" value="Genomic_DNA"/>
</dbReference>